<dbReference type="EMBL" id="JAPFFF010000023">
    <property type="protein sequence ID" value="KAK8852503.1"/>
    <property type="molecule type" value="Genomic_DNA"/>
</dbReference>
<evidence type="ECO:0000256" key="1">
    <source>
        <dbReference type="SAM" id="Phobius"/>
    </source>
</evidence>
<feature type="transmembrane region" description="Helical" evidence="1">
    <location>
        <begin position="57"/>
        <end position="80"/>
    </location>
</feature>
<keyword evidence="1" id="KW-0812">Transmembrane</keyword>
<evidence type="ECO:0000313" key="2">
    <source>
        <dbReference type="EMBL" id="KAK8852503.1"/>
    </source>
</evidence>
<organism evidence="2 3">
    <name type="scientific">Tritrichomonas musculus</name>
    <dbReference type="NCBI Taxonomy" id="1915356"/>
    <lineage>
        <taxon>Eukaryota</taxon>
        <taxon>Metamonada</taxon>
        <taxon>Parabasalia</taxon>
        <taxon>Tritrichomonadida</taxon>
        <taxon>Tritrichomonadidae</taxon>
        <taxon>Tritrichomonas</taxon>
    </lineage>
</organism>
<keyword evidence="1" id="KW-1133">Transmembrane helix</keyword>
<keyword evidence="3" id="KW-1185">Reference proteome</keyword>
<proteinExistence type="predicted"/>
<accession>A0ABR2HUJ2</accession>
<name>A0ABR2HUJ2_9EUKA</name>
<reference evidence="2 3" key="1">
    <citation type="submission" date="2024-04" db="EMBL/GenBank/DDBJ databases">
        <title>Tritrichomonas musculus Genome.</title>
        <authorList>
            <person name="Alves-Ferreira E."/>
            <person name="Grigg M."/>
            <person name="Lorenzi H."/>
            <person name="Galac M."/>
        </authorList>
    </citation>
    <scope>NUCLEOTIDE SEQUENCE [LARGE SCALE GENOMIC DNA]</scope>
    <source>
        <strain evidence="2 3">EAF2021</strain>
    </source>
</reference>
<sequence length="99" mass="11236">MIDLITGIMGCIGESNFNACASDSVNKLESDAKKKMQKQFIETAKELSMLAYTEEMFSLYVIICFVAGLLIVLIIHCVCMRQHPEKYIKKRNITVIQTK</sequence>
<protein>
    <submittedName>
        <fullName evidence="2">Uncharacterized protein</fullName>
    </submittedName>
</protein>
<keyword evidence="1" id="KW-0472">Membrane</keyword>
<evidence type="ECO:0000313" key="3">
    <source>
        <dbReference type="Proteomes" id="UP001470230"/>
    </source>
</evidence>
<dbReference type="Proteomes" id="UP001470230">
    <property type="component" value="Unassembled WGS sequence"/>
</dbReference>
<gene>
    <name evidence="2" type="ORF">M9Y10_017488</name>
</gene>
<comment type="caution">
    <text evidence="2">The sequence shown here is derived from an EMBL/GenBank/DDBJ whole genome shotgun (WGS) entry which is preliminary data.</text>
</comment>